<dbReference type="ExpressionAtlas" id="A0A5K4F142">
    <property type="expression patterns" value="baseline and differential"/>
</dbReference>
<name>A0A5K4F142_SCHMA</name>
<feature type="region of interest" description="Disordered" evidence="1">
    <location>
        <begin position="81"/>
        <end position="119"/>
    </location>
</feature>
<feature type="compositionally biased region" description="Low complexity" evidence="1">
    <location>
        <begin position="1028"/>
        <end position="1046"/>
    </location>
</feature>
<reference evidence="2" key="1">
    <citation type="submission" date="2019-11" db="UniProtKB">
        <authorList>
            <consortium name="WormBaseParasite"/>
        </authorList>
    </citation>
    <scope>IDENTIFICATION</scope>
    <source>
        <strain evidence="2">Puerto Rican</strain>
    </source>
</reference>
<dbReference type="STRING" id="6183.A0A5K4F142"/>
<proteinExistence type="predicted"/>
<dbReference type="WBParaSite" id="Smp_241450.2">
    <property type="protein sequence ID" value="Smp_241450.2"/>
    <property type="gene ID" value="Smp_241450"/>
</dbReference>
<dbReference type="Gene3D" id="3.30.450.20">
    <property type="entry name" value="PAS domain"/>
    <property type="match status" value="1"/>
</dbReference>
<feature type="compositionally biased region" description="Basic and acidic residues" evidence="1">
    <location>
        <begin position="99"/>
        <end position="108"/>
    </location>
</feature>
<feature type="region of interest" description="Disordered" evidence="1">
    <location>
        <begin position="959"/>
        <end position="981"/>
    </location>
</feature>
<dbReference type="InParanoid" id="A0A5K4F142"/>
<dbReference type="InterPro" id="IPR000014">
    <property type="entry name" value="PAS"/>
</dbReference>
<evidence type="ECO:0000313" key="2">
    <source>
        <dbReference type="WBParaSite" id="Smp_241450.2"/>
    </source>
</evidence>
<dbReference type="CDD" id="cd00130">
    <property type="entry name" value="PAS"/>
    <property type="match status" value="1"/>
</dbReference>
<dbReference type="InterPro" id="IPR035965">
    <property type="entry name" value="PAS-like_dom_sf"/>
</dbReference>
<dbReference type="Pfam" id="PF14598">
    <property type="entry name" value="PAS_11"/>
    <property type="match status" value="1"/>
</dbReference>
<organism evidence="2">
    <name type="scientific">Schistosoma mansoni</name>
    <name type="common">Blood fluke</name>
    <dbReference type="NCBI Taxonomy" id="6183"/>
    <lineage>
        <taxon>Eukaryota</taxon>
        <taxon>Metazoa</taxon>
        <taxon>Spiralia</taxon>
        <taxon>Lophotrochozoa</taxon>
        <taxon>Platyhelminthes</taxon>
        <taxon>Trematoda</taxon>
        <taxon>Digenea</taxon>
        <taxon>Strigeidida</taxon>
        <taxon>Schistosomatoidea</taxon>
        <taxon>Schistosomatidae</taxon>
        <taxon>Schistosoma</taxon>
    </lineage>
</organism>
<feature type="region of interest" description="Disordered" evidence="1">
    <location>
        <begin position="133"/>
        <end position="158"/>
    </location>
</feature>
<protein>
    <recommendedName>
        <fullName evidence="3">PAS domain-containing protein</fullName>
    </recommendedName>
</protein>
<accession>A0A5K4F142</accession>
<feature type="compositionally biased region" description="Low complexity" evidence="1">
    <location>
        <begin position="959"/>
        <end position="979"/>
    </location>
</feature>
<feature type="compositionally biased region" description="Polar residues" evidence="1">
    <location>
        <begin position="109"/>
        <end position="119"/>
    </location>
</feature>
<evidence type="ECO:0000256" key="1">
    <source>
        <dbReference type="SAM" id="MobiDB-lite"/>
    </source>
</evidence>
<evidence type="ECO:0008006" key="3">
    <source>
        <dbReference type="Google" id="ProtNLM"/>
    </source>
</evidence>
<feature type="region of interest" description="Disordered" evidence="1">
    <location>
        <begin position="1023"/>
        <end position="1046"/>
    </location>
</feature>
<feature type="compositionally biased region" description="Basic and acidic residues" evidence="1">
    <location>
        <begin position="137"/>
        <end position="152"/>
    </location>
</feature>
<dbReference type="SUPFAM" id="SSF55785">
    <property type="entry name" value="PYP-like sensor domain (PAS domain)"/>
    <property type="match status" value="1"/>
</dbReference>
<sequence length="1414" mass="160851">MSGNFNANSNDQLYREPTSMEHSSTLMLAIGLENTHHTWTKTTFYVKPSVGLEEDYIQNPPNTTFAVPHCTMCLPTTAPRSLPGCPTRNYNKSRKKNVSSHEKEKLKVDNQSYNPSLPSDYNPIISKNCDLQVKSENNSKGKQTYERREKSRIAARQRRHRENQALVELYLTLPIQQNLAADVLKNKCHKVGQLGGDNHGQILDGLTESGSLLNTIGELDFAPTYRLATTIFRQHNLSTPVLEKAVIVRIASNSLCLYNWLYPSTESDSNTKPQNKLPLVGCYPTESDSSSSSITCMEMSDCCDNTTATTTSSSGTFGIQIPLTSSTTPVFPKSVLSVHSKCLVAIIVDATHNIIIYAPPAYTELIGLSWVTTIGLKLNELVSRQVSIGVSSELRSHNCCHYLRNLQYGKYSSVENMITNSKQKSIQTELGDMEYVEYDPVAISNHTLKSAQIHQQFEQPLSCEMIWPSSYGITNRPLCLSSVLPKPISVSPSHIECSEHLNDETNLGSVQGFQDPSIANTSVSKHIAEQFVLCWNSSNLSIRNKFSKHEDFTSDIGCSSLSSSSSSLSSSSPLPFSNNHINYKQTNNFSSNPNHNLNNRTDIGYRNSTEILLHNHNDSYPSNKNNSGDSEADYLFKSNRANDINLQIYLLQPIHLPNINNNTHNYVNKENYESCFTDNNNNIHNHSDRINNNIMNGNNISYNDHRNNTVQKNNTFIKFINNNNNSCCTSLSNSCRTYHSTKNLQFIDIANDFLIQSGYTKVDLLNKCLFDLIHIDDLVHVSEAINIVNENQPVVTSFYRLRLKCEKYCWARMLIFYCKQSYYHLSNTSSISTNNRLNNYQYPMNEISNYCMNFNEHYMIKNDKHFSSSELGNFDELNSFDKCTSSELLVCCHQLSHFYHCNDLSESSVTFEKEISNQLNVFKQPQFELINCEHLHGYNDSTSDSSIFTSQLLTTTTSTSQQNLMTKSNNNSDINNNDNNKTKYKYETTNFVSDSYESQCVSVPASSYVQGYSIFPSDEPNQLDELISSSSPSNEKEISSGSSFNSSISLSPSQHFQSYATTSPEKNIRITNDQEGFTLSTIGLKMKSDDHHLFNHSEHSVVANLTNTISDLTKKNITNLSCSTTKLCTHSSSSLQDVMYNKFGNSCSTTTTDSRMNPMVSCNVESQSTSQAFKQILPNKLFSFSKQCQNQRNPFNYNLPNNIKMPKFPNCGHYHPYTNCHSIRFNNSDSKRFLQKPHIESSNTSMNIFDYSPKGYKSTFLPQAHICPVFNDVVHKEPDDVYLVPPKKPRLYPPINNKDTNEFNPISNNINHSKESCNHMINELQFTNFINNRYFSTVNNDQHHLYKHVYDYTDNHIDNNNYDNEDYDFNNYSKNYIFQNSNRCQCCNNYELLNLDPQYYHQNSQYHLDYQQQQ</sequence>